<keyword evidence="2" id="KW-1185">Reference proteome</keyword>
<comment type="caution">
    <text evidence="1">The sequence shown here is derived from an EMBL/GenBank/DDBJ whole genome shotgun (WGS) entry which is preliminary data.</text>
</comment>
<protein>
    <submittedName>
        <fullName evidence="1">TIGR02678 family protein</fullName>
    </submittedName>
</protein>
<evidence type="ECO:0000313" key="1">
    <source>
        <dbReference type="EMBL" id="PMS23717.1"/>
    </source>
</evidence>
<accession>A0A2N7W2S4</accession>
<dbReference type="NCBIfam" id="TIGR02678">
    <property type="entry name" value="TIGR02678 family protein"/>
    <property type="match status" value="1"/>
</dbReference>
<sequence length="424" mass="47620">MTARSSWGHDRQRIGELQRVQQQDEFRRALRALLLQPLMAPDHDAFPAVRRQAERLRDWFARETGWPLHVERDGARLFKRPANLADDTRGLPNYDRQRYVLLCLACAVLERADPQITLQLLGERLMQLASDPTLVSCGFQFTLGSVAERRDLVAVCRTLLDIGVLQRVAGDEDNFVHENGWTQSDALYDVQRRMLAGMLAAVRGPSTWRIEDTPIDFEHRLRSLVAEHVADSEQGHRDALRHHLARRLLDDPVIYGASLDPEHLAYFTNQRGAMATRLCEATGLTAEQRAEGLALTDESGELTDISMPAEGTEAHITLLVAEFLASRLREVPEIALTSQGAVAAFLRGAAEQYGRYWRKSAREPGAETELAEIALDRLERLQLIVRIHREIRPLPAIARFALGDPEGRSKATGDVTPELLLTNA</sequence>
<dbReference type="Pfam" id="PF09661">
    <property type="entry name" value="DUF2398"/>
    <property type="match status" value="1"/>
</dbReference>
<proteinExistence type="predicted"/>
<dbReference type="Proteomes" id="UP000235616">
    <property type="component" value="Unassembled WGS sequence"/>
</dbReference>
<dbReference type="InterPro" id="IPR013494">
    <property type="entry name" value="CHP02678"/>
</dbReference>
<evidence type="ECO:0000313" key="2">
    <source>
        <dbReference type="Proteomes" id="UP000235616"/>
    </source>
</evidence>
<name>A0A2N7W2S4_9BURK</name>
<organism evidence="1 2">
    <name type="scientific">Trinickia dabaoshanensis</name>
    <dbReference type="NCBI Taxonomy" id="564714"/>
    <lineage>
        <taxon>Bacteria</taxon>
        <taxon>Pseudomonadati</taxon>
        <taxon>Pseudomonadota</taxon>
        <taxon>Betaproteobacteria</taxon>
        <taxon>Burkholderiales</taxon>
        <taxon>Burkholderiaceae</taxon>
        <taxon>Trinickia</taxon>
    </lineage>
</organism>
<reference evidence="1 2" key="1">
    <citation type="submission" date="2018-01" db="EMBL/GenBank/DDBJ databases">
        <title>Whole genome analyses suggest that Burkholderia sensu lato contains two further novel genera in the rhizoxinica-symbiotica group Mycetohabitans gen. nov., and Trinickia gen. nov.: implications for the evolution of diazotrophy and nodulation in the Burkholderiaceae.</title>
        <authorList>
            <person name="Estrada-de los Santos P."/>
            <person name="Palmer M."/>
            <person name="Chavez-Ramirez B."/>
            <person name="Beukes C."/>
            <person name="Steenkamp E.T."/>
            <person name="Hirsch A.M."/>
            <person name="Manyaka P."/>
            <person name="Maluk M."/>
            <person name="Lafos M."/>
            <person name="Crook M."/>
            <person name="Gross E."/>
            <person name="Simon M.F."/>
            <person name="Bueno dos Reis Junior F."/>
            <person name="Poole P.S."/>
            <person name="Venter S.N."/>
            <person name="James E.K."/>
        </authorList>
    </citation>
    <scope>NUCLEOTIDE SEQUENCE [LARGE SCALE GENOMIC DNA]</scope>
    <source>
        <strain evidence="1 2">GIMN1.004</strain>
    </source>
</reference>
<dbReference type="RefSeq" id="WP_102643427.1">
    <property type="nucleotide sequence ID" value="NZ_PNYA01000001.1"/>
</dbReference>
<dbReference type="AlphaFoldDB" id="A0A2N7W2S4"/>
<gene>
    <name evidence="1" type="ORF">C0Z18_00610</name>
</gene>
<dbReference type="EMBL" id="PNYA01000001">
    <property type="protein sequence ID" value="PMS23717.1"/>
    <property type="molecule type" value="Genomic_DNA"/>
</dbReference>
<dbReference type="OrthoDB" id="188354at2"/>